<dbReference type="EMBL" id="OV121133">
    <property type="protein sequence ID" value="CAH0552091.1"/>
    <property type="molecule type" value="Genomic_DNA"/>
</dbReference>
<dbReference type="Pfam" id="PF04851">
    <property type="entry name" value="ResIII"/>
    <property type="match status" value="1"/>
</dbReference>
<evidence type="ECO:0000259" key="9">
    <source>
        <dbReference type="PROSITE" id="PS51192"/>
    </source>
</evidence>
<evidence type="ECO:0000256" key="7">
    <source>
        <dbReference type="ARBA" id="ARBA00023242"/>
    </source>
</evidence>
<keyword evidence="4" id="KW-0378">Hydrolase</keyword>
<dbReference type="GO" id="GO:0036297">
    <property type="term" value="P:interstrand cross-link repair"/>
    <property type="evidence" value="ECO:0007669"/>
    <property type="project" value="TreeGrafter"/>
</dbReference>
<keyword evidence="5" id="KW-0347">Helicase</keyword>
<dbReference type="OrthoDB" id="6513042at2759"/>
<organism evidence="11 12">
    <name type="scientific">Brassicogethes aeneus</name>
    <name type="common">Rape pollen beetle</name>
    <name type="synonym">Meligethes aeneus</name>
    <dbReference type="NCBI Taxonomy" id="1431903"/>
    <lineage>
        <taxon>Eukaryota</taxon>
        <taxon>Metazoa</taxon>
        <taxon>Ecdysozoa</taxon>
        <taxon>Arthropoda</taxon>
        <taxon>Hexapoda</taxon>
        <taxon>Insecta</taxon>
        <taxon>Pterygota</taxon>
        <taxon>Neoptera</taxon>
        <taxon>Endopterygota</taxon>
        <taxon>Coleoptera</taxon>
        <taxon>Polyphaga</taxon>
        <taxon>Cucujiformia</taxon>
        <taxon>Nitidulidae</taxon>
        <taxon>Meligethinae</taxon>
        <taxon>Brassicogethes</taxon>
    </lineage>
</organism>
<evidence type="ECO:0000313" key="11">
    <source>
        <dbReference type="EMBL" id="CAH0552091.1"/>
    </source>
</evidence>
<keyword evidence="6" id="KW-0067">ATP-binding</keyword>
<dbReference type="SMART" id="SM00487">
    <property type="entry name" value="DEXDc"/>
    <property type="match status" value="1"/>
</dbReference>
<feature type="domain" description="Helicase ATP-binding" evidence="9">
    <location>
        <begin position="45"/>
        <end position="214"/>
    </location>
</feature>
<name>A0A9P0B030_BRAAE</name>
<dbReference type="PROSITE" id="PS51194">
    <property type="entry name" value="HELICASE_CTER"/>
    <property type="match status" value="1"/>
</dbReference>
<dbReference type="InterPro" id="IPR014001">
    <property type="entry name" value="Helicase_ATP-bd"/>
</dbReference>
<dbReference type="FunFam" id="3.40.50.300:FF:000861">
    <property type="entry name" value="Fanconi anemia, complementation group M"/>
    <property type="match status" value="1"/>
</dbReference>
<evidence type="ECO:0000256" key="6">
    <source>
        <dbReference type="ARBA" id="ARBA00022840"/>
    </source>
</evidence>
<keyword evidence="3" id="KW-0547">Nucleotide-binding</keyword>
<evidence type="ECO:0000256" key="1">
    <source>
        <dbReference type="ARBA" id="ARBA00004123"/>
    </source>
</evidence>
<dbReference type="Gene3D" id="3.40.50.300">
    <property type="entry name" value="P-loop containing nucleotide triphosphate hydrolases"/>
    <property type="match status" value="2"/>
</dbReference>
<evidence type="ECO:0000256" key="8">
    <source>
        <dbReference type="SAM" id="MobiDB-lite"/>
    </source>
</evidence>
<dbReference type="InterPro" id="IPR001650">
    <property type="entry name" value="Helicase_C-like"/>
</dbReference>
<comment type="similarity">
    <text evidence="2">Belongs to the DEAD box helicase family. DEAH subfamily. FANCM sub-subfamily.</text>
</comment>
<dbReference type="InterPro" id="IPR044749">
    <property type="entry name" value="FANCM_DEXDc"/>
</dbReference>
<proteinExistence type="inferred from homology"/>
<dbReference type="GO" id="GO:0005634">
    <property type="term" value="C:nucleus"/>
    <property type="evidence" value="ECO:0007669"/>
    <property type="project" value="UniProtKB-SubCell"/>
</dbReference>
<dbReference type="CDD" id="cd18033">
    <property type="entry name" value="DEXDc_FANCM"/>
    <property type="match status" value="1"/>
</dbReference>
<evidence type="ECO:0000259" key="10">
    <source>
        <dbReference type="PROSITE" id="PS51194"/>
    </source>
</evidence>
<dbReference type="GO" id="GO:0045003">
    <property type="term" value="P:double-strand break repair via synthesis-dependent strand annealing"/>
    <property type="evidence" value="ECO:0007669"/>
    <property type="project" value="TreeGrafter"/>
</dbReference>
<feature type="region of interest" description="Disordered" evidence="8">
    <location>
        <begin position="1341"/>
        <end position="1367"/>
    </location>
</feature>
<dbReference type="GO" id="GO:0043138">
    <property type="term" value="F:3'-5' DNA helicase activity"/>
    <property type="evidence" value="ECO:0007669"/>
    <property type="project" value="InterPro"/>
</dbReference>
<dbReference type="Gene3D" id="1.20.1320.20">
    <property type="entry name" value="hef helicase domain"/>
    <property type="match status" value="1"/>
</dbReference>
<dbReference type="GO" id="GO:0016787">
    <property type="term" value="F:hydrolase activity"/>
    <property type="evidence" value="ECO:0007669"/>
    <property type="project" value="UniProtKB-KW"/>
</dbReference>
<dbReference type="InterPro" id="IPR039686">
    <property type="entry name" value="FANCM/Mph1-like_ID"/>
</dbReference>
<dbReference type="PANTHER" id="PTHR14025">
    <property type="entry name" value="FANCONI ANEMIA GROUP M FANCM FAMILY MEMBER"/>
    <property type="match status" value="1"/>
</dbReference>
<dbReference type="GO" id="GO:0009378">
    <property type="term" value="F:four-way junction helicase activity"/>
    <property type="evidence" value="ECO:0007669"/>
    <property type="project" value="TreeGrafter"/>
</dbReference>
<keyword evidence="12" id="KW-1185">Reference proteome</keyword>
<dbReference type="PANTHER" id="PTHR14025:SF20">
    <property type="entry name" value="FANCONI ANEMIA GROUP M PROTEIN"/>
    <property type="match status" value="1"/>
</dbReference>
<dbReference type="SMART" id="SM00490">
    <property type="entry name" value="HELICc"/>
    <property type="match status" value="1"/>
</dbReference>
<feature type="domain" description="Helicase C-terminal" evidence="10">
    <location>
        <begin position="388"/>
        <end position="541"/>
    </location>
</feature>
<protein>
    <recommendedName>
        <fullName evidence="13">Fanconi anemia group M protein</fullName>
    </recommendedName>
</protein>
<dbReference type="GO" id="GO:0005524">
    <property type="term" value="F:ATP binding"/>
    <property type="evidence" value="ECO:0007669"/>
    <property type="project" value="UniProtKB-KW"/>
</dbReference>
<keyword evidence="7" id="KW-0539">Nucleus</keyword>
<dbReference type="CDD" id="cd12091">
    <property type="entry name" value="FANCM_ID"/>
    <property type="match status" value="1"/>
</dbReference>
<gene>
    <name evidence="11" type="ORF">MELIAE_LOCUS4549</name>
</gene>
<evidence type="ECO:0008006" key="13">
    <source>
        <dbReference type="Google" id="ProtNLM"/>
    </source>
</evidence>
<evidence type="ECO:0000313" key="12">
    <source>
        <dbReference type="Proteomes" id="UP001154078"/>
    </source>
</evidence>
<dbReference type="InterPro" id="IPR006935">
    <property type="entry name" value="Helicase/UvrB_N"/>
</dbReference>
<feature type="region of interest" description="Disordered" evidence="8">
    <location>
        <begin position="1546"/>
        <end position="1574"/>
    </location>
</feature>
<feature type="region of interest" description="Disordered" evidence="8">
    <location>
        <begin position="1172"/>
        <end position="1191"/>
    </location>
</feature>
<reference evidence="11" key="1">
    <citation type="submission" date="2021-12" db="EMBL/GenBank/DDBJ databases">
        <authorList>
            <person name="King R."/>
        </authorList>
    </citation>
    <scope>NUCLEOTIDE SEQUENCE</scope>
</reference>
<evidence type="ECO:0000256" key="3">
    <source>
        <dbReference type="ARBA" id="ARBA00022741"/>
    </source>
</evidence>
<dbReference type="Pfam" id="PF00271">
    <property type="entry name" value="Helicase_C"/>
    <property type="match status" value="1"/>
</dbReference>
<dbReference type="PROSITE" id="PS51192">
    <property type="entry name" value="HELICASE_ATP_BIND_1"/>
    <property type="match status" value="1"/>
</dbReference>
<comment type="subcellular location">
    <subcellularLocation>
        <location evidence="1">Nucleus</location>
    </subcellularLocation>
</comment>
<dbReference type="SUPFAM" id="SSF52540">
    <property type="entry name" value="P-loop containing nucleoside triphosphate hydrolases"/>
    <property type="match status" value="1"/>
</dbReference>
<accession>A0A9P0B030</accession>
<evidence type="ECO:0000256" key="5">
    <source>
        <dbReference type="ARBA" id="ARBA00022806"/>
    </source>
</evidence>
<evidence type="ECO:0000256" key="2">
    <source>
        <dbReference type="ARBA" id="ARBA00009889"/>
    </source>
</evidence>
<dbReference type="Proteomes" id="UP001154078">
    <property type="component" value="Chromosome 2"/>
</dbReference>
<dbReference type="GO" id="GO:0000400">
    <property type="term" value="F:four-way junction DNA binding"/>
    <property type="evidence" value="ECO:0007669"/>
    <property type="project" value="TreeGrafter"/>
</dbReference>
<sequence length="1574" mass="179121">MSSTSKRISCIELSKDLETEGFDHQAGQTWIYPTNYPMRDYQYNIIQQALLKNTLVSLPTGLGKTFIAAVVMYNFYRWYPHGKIIFMAPTRPLVKQQVDACYDIMGIPKEVTAEITGNKVSSSSRGNIWTEKRVFFITPHVLQNDLDSLDDLANQIKCIVFDEAHKARGNYAYCEVIRKLENKNKYFRVLALSATPGSNINDIVEVANSLLISRLEFRTEESPDVVPYVFNRNIETVVVPLNSKLLEVKEKYLQILEYYTKVLIKYRIINGNYGNLSKGRIFLIMKDFQQKQRGTGNSNYGEIMKSLNICVTLYHAFELLIRHGLRSFLSFYEEHIDKPLLRGNAGIIELMNDIRQYLGPAPNMEQLPDGSYSELSPLTKFGHPKYYKLKDILMEHFGKANNSRVIVFFEYRESVMEAYAMLLQAKPLVQPRIFLGQGYGVTQRVQINVIKAFREGSCNTLLSTCIGEEGLDVGEVDLILCFDISNASPIRMIQRMGRTGRKQEGNIFFLVTEGKEQDTLKQCLIQKQNLQNYVLASKELSNSLKKDSPRLVPEGVVPRCEKMYITVKKPVLSKNSSIKDMFRSISSGSSTPVFSQNLEMKDFEEKIPKSFTLWNKENPMSVEVKPKSIYSKHIEKQRTLQPIHKISHSKSSKFLVDLFQFADSKRYNISTTQMPGMSSTQTELKNMKQGDIRSMFFKPTVRTTQEDPILGQISAPSQSTLLENAIVDIISNEVFDEISSYLLIENSAQKTCKHCPGNFDCTKFATPAEEINLSSWMQPCSSIFDKITVDHLDRFLDSLSPKSVIDLDEFGDQDVGESFFDVDTSIVETKSTKAESSFVFAAPKTLRNILNRFSKSIISQSYLNEQRGEDVSSNDLKEKINVSTEFLEDFNEASFNSDFNLSHSNKKNNATQSSEVSLKLNSSIQKHNFVDDFDDTSFNCNKQNMVDDFKQTNEETKIDHQEILSFFKLTKLEDLYEIENDDNDNDTQDTIIYSPSSPLNIIPKTPEENFIDCLSPVISYSQRTNRSNNNLTQISSSPVLSFKNKSRVLSMKKRKINFSALFNGVEENTPKCLFTPNSTPTSKTVVDIVDDLDDLCDLSEFNITKTTLTHAEKKIQEEETSLSGTQTSKTLDDEIDDFCDLSDFNISINNLKQIENQIITTKQQENSILSSTHFNNTDSNITRRKKNKNQPEDIFESLNEIDDICDLSVFGIAEKPPTEDKDDLGDFFDLSTFGLSQKPSTSKKESPLKSPVLSLARKDSSSQSHLALTQRRKQDMSSQLQLTITSQRKKENPSQSQLAITQMLSLISKEQKSSSQKENIPNSSILDDLANFQEFNFSFNTKKPATPRSKLGAIKNTQPPKNKTPLKSRLECTMNDTAISISSDDDFEPKTINSKKKKICKMPIKSPPKKSTVENKGKCKKKKKKSGFLLTQAELSDDEDIIVSDDEDDSDNDVYDKSFVDSQEIISNTQMHANYLQSIRSPVRPGQFKIPQRPKQNISNVFSQFVDMENDTYLHDSFCVNTEDVDCPQHDLSELEILELKLKEKRKNKKRKSSENTKGATKRRRIIQILSDSD</sequence>
<evidence type="ECO:0000256" key="4">
    <source>
        <dbReference type="ARBA" id="ARBA00022801"/>
    </source>
</evidence>
<feature type="region of interest" description="Disordered" evidence="8">
    <location>
        <begin position="1237"/>
        <end position="1280"/>
    </location>
</feature>
<dbReference type="InterPro" id="IPR027417">
    <property type="entry name" value="P-loop_NTPase"/>
</dbReference>